<protein>
    <recommendedName>
        <fullName evidence="2">Anti-sigma-W factor RsiW</fullName>
    </recommendedName>
</protein>
<comment type="similarity">
    <text evidence="1">Belongs to the zinc-associated anti-sigma factor (ZAS) superfamily. Anti-sigma-W factor family.</text>
</comment>
<dbReference type="Pfam" id="PF13490">
    <property type="entry name" value="zf-HC2"/>
    <property type="match status" value="1"/>
</dbReference>
<evidence type="ECO:0000256" key="1">
    <source>
        <dbReference type="ARBA" id="ARBA00024353"/>
    </source>
</evidence>
<dbReference type="InterPro" id="IPR027383">
    <property type="entry name" value="Znf_put"/>
</dbReference>
<organism evidence="5 6">
    <name type="scientific">Chengkuizengella marina</name>
    <dbReference type="NCBI Taxonomy" id="2507566"/>
    <lineage>
        <taxon>Bacteria</taxon>
        <taxon>Bacillati</taxon>
        <taxon>Bacillota</taxon>
        <taxon>Bacilli</taxon>
        <taxon>Bacillales</taxon>
        <taxon>Paenibacillaceae</taxon>
        <taxon>Chengkuizengella</taxon>
    </lineage>
</organism>
<evidence type="ECO:0000256" key="3">
    <source>
        <dbReference type="SAM" id="Phobius"/>
    </source>
</evidence>
<dbReference type="EMBL" id="SIJB01000029">
    <property type="protein sequence ID" value="NBI29980.1"/>
    <property type="molecule type" value="Genomic_DNA"/>
</dbReference>
<dbReference type="Proteomes" id="UP000448943">
    <property type="component" value="Unassembled WGS sequence"/>
</dbReference>
<accession>A0A6N9Q5D9</accession>
<name>A0A6N9Q5D9_9BACL</name>
<keyword evidence="3" id="KW-0812">Transmembrane</keyword>
<evidence type="ECO:0000313" key="5">
    <source>
        <dbReference type="EMBL" id="NBI29980.1"/>
    </source>
</evidence>
<keyword evidence="3" id="KW-0472">Membrane</keyword>
<keyword evidence="3" id="KW-1133">Transmembrane helix</keyword>
<comment type="caution">
    <text evidence="5">The sequence shown here is derived from an EMBL/GenBank/DDBJ whole genome shotgun (WGS) entry which is preliminary data.</text>
</comment>
<dbReference type="AlphaFoldDB" id="A0A6N9Q5D9"/>
<evidence type="ECO:0000313" key="6">
    <source>
        <dbReference type="Proteomes" id="UP000448943"/>
    </source>
</evidence>
<dbReference type="Gene3D" id="1.10.10.1320">
    <property type="entry name" value="Anti-sigma factor, zinc-finger domain"/>
    <property type="match status" value="1"/>
</dbReference>
<sequence>MNERVLTLKGVGKVNCKQVNSLLHEYLDGDLTGVKLHQLSHHLDTCSNCKENLVQLEKTEALTRSLPKSPVPDDLSNKIMDAIPMNSGNRWMRWAKQYPAMAAAAVFVIIMTGSLFAINEPDSKLIVSGSGMEYVVIKDNQVIVPEGQTVNGDLVVENGEIIVEGTVNGKVTLIDSEINLLASAEKVAGGVTHIDQTLDWIWYKISGFFDLFKKE</sequence>
<dbReference type="InterPro" id="IPR041916">
    <property type="entry name" value="Anti_sigma_zinc_sf"/>
</dbReference>
<feature type="transmembrane region" description="Helical" evidence="3">
    <location>
        <begin position="98"/>
        <end position="118"/>
    </location>
</feature>
<evidence type="ECO:0000259" key="4">
    <source>
        <dbReference type="Pfam" id="PF13490"/>
    </source>
</evidence>
<feature type="domain" description="Putative zinc-finger" evidence="4">
    <location>
        <begin position="16"/>
        <end position="49"/>
    </location>
</feature>
<reference evidence="5 6" key="1">
    <citation type="submission" date="2019-01" db="EMBL/GenBank/DDBJ databases">
        <title>Chengkuizengella sp. nov., isolated from deep-sea sediment of East Pacific Ocean.</title>
        <authorList>
            <person name="Yang J."/>
            <person name="Lai Q."/>
            <person name="Shao Z."/>
        </authorList>
    </citation>
    <scope>NUCLEOTIDE SEQUENCE [LARGE SCALE GENOMIC DNA]</scope>
    <source>
        <strain evidence="5 6">YPA3-1-1</strain>
    </source>
</reference>
<gene>
    <name evidence="5" type="ORF">ERL59_13590</name>
</gene>
<proteinExistence type="inferred from homology"/>
<keyword evidence="6" id="KW-1185">Reference proteome</keyword>
<evidence type="ECO:0000256" key="2">
    <source>
        <dbReference type="ARBA" id="ARBA00024438"/>
    </source>
</evidence>